<reference evidence="1" key="2">
    <citation type="submission" date="2018-08" db="UniProtKB">
        <authorList>
            <consortium name="EnsemblPlants"/>
        </authorList>
    </citation>
    <scope>IDENTIFICATION</scope>
    <source>
        <strain evidence="1">Yugu1</strain>
    </source>
</reference>
<keyword evidence="2" id="KW-1185">Reference proteome</keyword>
<proteinExistence type="predicted"/>
<organism evidence="1 2">
    <name type="scientific">Setaria italica</name>
    <name type="common">Foxtail millet</name>
    <name type="synonym">Panicum italicum</name>
    <dbReference type="NCBI Taxonomy" id="4555"/>
    <lineage>
        <taxon>Eukaryota</taxon>
        <taxon>Viridiplantae</taxon>
        <taxon>Streptophyta</taxon>
        <taxon>Embryophyta</taxon>
        <taxon>Tracheophyta</taxon>
        <taxon>Spermatophyta</taxon>
        <taxon>Magnoliopsida</taxon>
        <taxon>Liliopsida</taxon>
        <taxon>Poales</taxon>
        <taxon>Poaceae</taxon>
        <taxon>PACMAD clade</taxon>
        <taxon>Panicoideae</taxon>
        <taxon>Panicodae</taxon>
        <taxon>Paniceae</taxon>
        <taxon>Cenchrinae</taxon>
        <taxon>Setaria</taxon>
    </lineage>
</organism>
<reference evidence="2" key="1">
    <citation type="journal article" date="2012" name="Nat. Biotechnol.">
        <title>Reference genome sequence of the model plant Setaria.</title>
        <authorList>
            <person name="Bennetzen J.L."/>
            <person name="Schmutz J."/>
            <person name="Wang H."/>
            <person name="Percifield R."/>
            <person name="Hawkins J."/>
            <person name="Pontaroli A.C."/>
            <person name="Estep M."/>
            <person name="Feng L."/>
            <person name="Vaughn J.N."/>
            <person name="Grimwood J."/>
            <person name="Jenkins J."/>
            <person name="Barry K."/>
            <person name="Lindquist E."/>
            <person name="Hellsten U."/>
            <person name="Deshpande S."/>
            <person name="Wang X."/>
            <person name="Wu X."/>
            <person name="Mitros T."/>
            <person name="Triplett J."/>
            <person name="Yang X."/>
            <person name="Ye C.Y."/>
            <person name="Mauro-Herrera M."/>
            <person name="Wang L."/>
            <person name="Li P."/>
            <person name="Sharma M."/>
            <person name="Sharma R."/>
            <person name="Ronald P.C."/>
            <person name="Panaud O."/>
            <person name="Kellogg E.A."/>
            <person name="Brutnell T.P."/>
            <person name="Doust A.N."/>
            <person name="Tuskan G.A."/>
            <person name="Rokhsar D."/>
            <person name="Devos K.M."/>
        </authorList>
    </citation>
    <scope>NUCLEOTIDE SEQUENCE [LARGE SCALE GENOMIC DNA]</scope>
    <source>
        <strain evidence="2">cv. Yugu1</strain>
    </source>
</reference>
<evidence type="ECO:0000313" key="1">
    <source>
        <dbReference type="EnsemblPlants" id="KQL00611"/>
    </source>
</evidence>
<dbReference type="EMBL" id="AGNK02003536">
    <property type="status" value="NOT_ANNOTATED_CDS"/>
    <property type="molecule type" value="Genomic_DNA"/>
</dbReference>
<evidence type="ECO:0000313" key="2">
    <source>
        <dbReference type="Proteomes" id="UP000004995"/>
    </source>
</evidence>
<protein>
    <submittedName>
        <fullName evidence="1">Uncharacterized protein</fullName>
    </submittedName>
</protein>
<name>K3YP09_SETIT</name>
<dbReference type="HOGENOM" id="CLU_3145330_0_0_1"/>
<accession>K3YP09</accession>
<dbReference type="Gramene" id="KQL00611">
    <property type="protein sequence ID" value="KQL00611"/>
    <property type="gene ID" value="SETIT_015876mg"/>
</dbReference>
<dbReference type="AlphaFoldDB" id="K3YP09"/>
<dbReference type="EnsemblPlants" id="KQL00611">
    <property type="protein sequence ID" value="KQL00611"/>
    <property type="gene ID" value="SETIT_015876mg"/>
</dbReference>
<dbReference type="ExpressionAtlas" id="K3YP09">
    <property type="expression patterns" value="baseline"/>
</dbReference>
<sequence length="49" mass="5510">MVGISAHRDGKAMQGDRARGLGIAFSVDWGMFLNFCFYDVCHGSLFRLR</sequence>
<dbReference type="Proteomes" id="UP000004995">
    <property type="component" value="Unassembled WGS sequence"/>
</dbReference>